<feature type="domain" description="HTH arsR-type" evidence="4">
    <location>
        <begin position="6"/>
        <end position="100"/>
    </location>
</feature>
<evidence type="ECO:0000256" key="1">
    <source>
        <dbReference type="ARBA" id="ARBA00023015"/>
    </source>
</evidence>
<dbReference type="InterPro" id="IPR011991">
    <property type="entry name" value="ArsR-like_HTH"/>
</dbReference>
<dbReference type="GO" id="GO:0003677">
    <property type="term" value="F:DNA binding"/>
    <property type="evidence" value="ECO:0007669"/>
    <property type="project" value="UniProtKB-KW"/>
</dbReference>
<dbReference type="PROSITE" id="PS50987">
    <property type="entry name" value="HTH_ARSR_2"/>
    <property type="match status" value="1"/>
</dbReference>
<keyword evidence="1" id="KW-0805">Transcription regulation</keyword>
<dbReference type="Gene3D" id="1.10.10.10">
    <property type="entry name" value="Winged helix-like DNA-binding domain superfamily/Winged helix DNA-binding domain"/>
    <property type="match status" value="1"/>
</dbReference>
<gene>
    <name evidence="5" type="ORF">PROPJV5_2504</name>
</gene>
<evidence type="ECO:0000259" key="4">
    <source>
        <dbReference type="PROSITE" id="PS50987"/>
    </source>
</evidence>
<proteinExistence type="predicted"/>
<evidence type="ECO:0000313" key="5">
    <source>
        <dbReference type="EMBL" id="SPF69516.1"/>
    </source>
</evidence>
<dbReference type="InterPro" id="IPR036388">
    <property type="entry name" value="WH-like_DNA-bd_sf"/>
</dbReference>
<dbReference type="RefSeq" id="WP_220474432.1">
    <property type="nucleotide sequence ID" value="NZ_OMOH01000015.1"/>
</dbReference>
<dbReference type="GO" id="GO:0003700">
    <property type="term" value="F:DNA-binding transcription factor activity"/>
    <property type="evidence" value="ECO:0007669"/>
    <property type="project" value="InterPro"/>
</dbReference>
<protein>
    <submittedName>
        <fullName evidence="5">HTH_ARSR</fullName>
    </submittedName>
</protein>
<evidence type="ECO:0000313" key="6">
    <source>
        <dbReference type="Proteomes" id="UP000265962"/>
    </source>
</evidence>
<dbReference type="InterPro" id="IPR036390">
    <property type="entry name" value="WH_DNA-bd_sf"/>
</dbReference>
<dbReference type="InterPro" id="IPR001845">
    <property type="entry name" value="HTH_ArsR_DNA-bd_dom"/>
</dbReference>
<dbReference type="SMART" id="SM00418">
    <property type="entry name" value="HTH_ARSR"/>
    <property type="match status" value="1"/>
</dbReference>
<evidence type="ECO:0000256" key="2">
    <source>
        <dbReference type="ARBA" id="ARBA00023125"/>
    </source>
</evidence>
<keyword evidence="3" id="KW-0804">Transcription</keyword>
<dbReference type="NCBIfam" id="NF033788">
    <property type="entry name" value="HTH_metalloreg"/>
    <property type="match status" value="1"/>
</dbReference>
<dbReference type="PANTHER" id="PTHR43132:SF8">
    <property type="entry name" value="HTH-TYPE TRANSCRIPTIONAL REGULATOR KMTR"/>
    <property type="match status" value="1"/>
</dbReference>
<keyword evidence="6" id="KW-1185">Reference proteome</keyword>
<accession>A0A375I7K8</accession>
<sequence>MSPVAPDEDEVAYAARVLKLLADRTRLAILAMLGQDEMSVTEIAQALGRPMPAVSQHLAKLRTAGLIGVRKDGTTNYYQSPSEHVSALVTNALQLSEHALYDEPPHHRRAR</sequence>
<dbReference type="CDD" id="cd00090">
    <property type="entry name" value="HTH_ARSR"/>
    <property type="match status" value="1"/>
</dbReference>
<dbReference type="SUPFAM" id="SSF46785">
    <property type="entry name" value="Winged helix' DNA-binding domain"/>
    <property type="match status" value="1"/>
</dbReference>
<evidence type="ECO:0000256" key="3">
    <source>
        <dbReference type="ARBA" id="ARBA00023163"/>
    </source>
</evidence>
<dbReference type="Pfam" id="PF12840">
    <property type="entry name" value="HTH_20"/>
    <property type="match status" value="1"/>
</dbReference>
<dbReference type="Proteomes" id="UP000265962">
    <property type="component" value="Unassembled WGS sequence"/>
</dbReference>
<keyword evidence="2" id="KW-0238">DNA-binding</keyword>
<dbReference type="EMBL" id="OMOH01000015">
    <property type="protein sequence ID" value="SPF69516.1"/>
    <property type="molecule type" value="Genomic_DNA"/>
</dbReference>
<dbReference type="InterPro" id="IPR051011">
    <property type="entry name" value="Metal_resp_trans_reg"/>
</dbReference>
<name>A0A375I7K8_9ACTN</name>
<dbReference type="PRINTS" id="PR00778">
    <property type="entry name" value="HTHARSR"/>
</dbReference>
<organism evidence="5 6">
    <name type="scientific">Propionibacterium ruminifibrarum</name>
    <dbReference type="NCBI Taxonomy" id="1962131"/>
    <lineage>
        <taxon>Bacteria</taxon>
        <taxon>Bacillati</taxon>
        <taxon>Actinomycetota</taxon>
        <taxon>Actinomycetes</taxon>
        <taxon>Propionibacteriales</taxon>
        <taxon>Propionibacteriaceae</taxon>
        <taxon>Propionibacterium</taxon>
    </lineage>
</organism>
<reference evidence="6" key="1">
    <citation type="submission" date="2018-02" db="EMBL/GenBank/DDBJ databases">
        <authorList>
            <person name="Hornung B."/>
        </authorList>
    </citation>
    <scope>NUCLEOTIDE SEQUENCE [LARGE SCALE GENOMIC DNA]</scope>
</reference>
<dbReference type="AlphaFoldDB" id="A0A375I7K8"/>
<dbReference type="PANTHER" id="PTHR43132">
    <property type="entry name" value="ARSENICAL RESISTANCE OPERON REPRESSOR ARSR-RELATED"/>
    <property type="match status" value="1"/>
</dbReference>